<dbReference type="Proteomes" id="UP000198211">
    <property type="component" value="Unassembled WGS sequence"/>
</dbReference>
<comment type="caution">
    <text evidence="2">The sequence shown here is derived from an EMBL/GenBank/DDBJ whole genome shotgun (WGS) entry which is preliminary data.</text>
</comment>
<accession>A0A225VET6</accession>
<dbReference type="OrthoDB" id="10445199at2759"/>
<sequence>CPAGRRSAVAVMHSLFIAVRVALSRVTNTVSALKSFSWSFVTRQELIISINA</sequence>
<reference evidence="3" key="1">
    <citation type="submission" date="2017-03" db="EMBL/GenBank/DDBJ databases">
        <title>Phytopthora megakarya and P. palmivora, two closely related causual agents of cacao black pod achieved similar genome size and gene model numbers by different mechanisms.</title>
        <authorList>
            <person name="Ali S."/>
            <person name="Shao J."/>
            <person name="Larry D.J."/>
            <person name="Kronmiller B."/>
            <person name="Shen D."/>
            <person name="Strem M.D."/>
            <person name="Melnick R.L."/>
            <person name="Guiltinan M.J."/>
            <person name="Tyler B.M."/>
            <person name="Meinhardt L.W."/>
            <person name="Bailey B.A."/>
        </authorList>
    </citation>
    <scope>NUCLEOTIDE SEQUENCE [LARGE SCALE GENOMIC DNA]</scope>
    <source>
        <strain evidence="3">zdho120</strain>
    </source>
</reference>
<organism evidence="2 3">
    <name type="scientific">Phytophthora megakarya</name>
    <dbReference type="NCBI Taxonomy" id="4795"/>
    <lineage>
        <taxon>Eukaryota</taxon>
        <taxon>Sar</taxon>
        <taxon>Stramenopiles</taxon>
        <taxon>Oomycota</taxon>
        <taxon>Peronosporomycetes</taxon>
        <taxon>Peronosporales</taxon>
        <taxon>Peronosporaceae</taxon>
        <taxon>Phytophthora</taxon>
    </lineage>
</organism>
<dbReference type="AlphaFoldDB" id="A0A225VET6"/>
<evidence type="ECO:0000256" key="1">
    <source>
        <dbReference type="SAM" id="SignalP"/>
    </source>
</evidence>
<proteinExistence type="predicted"/>
<keyword evidence="3" id="KW-1185">Reference proteome</keyword>
<name>A0A225VET6_9STRA</name>
<gene>
    <name evidence="2" type="ORF">PHMEG_00024893</name>
</gene>
<feature type="non-terminal residue" evidence="2">
    <location>
        <position position="1"/>
    </location>
</feature>
<feature type="chain" id="PRO_5011991019" evidence="1">
    <location>
        <begin position="25"/>
        <end position="52"/>
    </location>
</feature>
<evidence type="ECO:0000313" key="2">
    <source>
        <dbReference type="EMBL" id="OWZ03388.1"/>
    </source>
</evidence>
<keyword evidence="1" id="KW-0732">Signal</keyword>
<dbReference type="EMBL" id="NBNE01005556">
    <property type="protein sequence ID" value="OWZ03388.1"/>
    <property type="molecule type" value="Genomic_DNA"/>
</dbReference>
<feature type="signal peptide" evidence="1">
    <location>
        <begin position="1"/>
        <end position="24"/>
    </location>
</feature>
<protein>
    <submittedName>
        <fullName evidence="2">Uncharacterized protein</fullName>
    </submittedName>
</protein>
<evidence type="ECO:0000313" key="3">
    <source>
        <dbReference type="Proteomes" id="UP000198211"/>
    </source>
</evidence>